<accession>A0A6A6E919</accession>
<dbReference type="AlphaFoldDB" id="A0A6A6E919"/>
<dbReference type="Proteomes" id="UP000800200">
    <property type="component" value="Unassembled WGS sequence"/>
</dbReference>
<proteinExistence type="predicted"/>
<gene>
    <name evidence="1" type="ORF">K469DRAFT_568632</name>
</gene>
<evidence type="ECO:0000313" key="2">
    <source>
        <dbReference type="Proteomes" id="UP000800200"/>
    </source>
</evidence>
<reference evidence="1" key="1">
    <citation type="journal article" date="2020" name="Stud. Mycol.">
        <title>101 Dothideomycetes genomes: a test case for predicting lifestyles and emergence of pathogens.</title>
        <authorList>
            <person name="Haridas S."/>
            <person name="Albert R."/>
            <person name="Binder M."/>
            <person name="Bloem J."/>
            <person name="Labutti K."/>
            <person name="Salamov A."/>
            <person name="Andreopoulos B."/>
            <person name="Baker S."/>
            <person name="Barry K."/>
            <person name="Bills G."/>
            <person name="Bluhm B."/>
            <person name="Cannon C."/>
            <person name="Castanera R."/>
            <person name="Culley D."/>
            <person name="Daum C."/>
            <person name="Ezra D."/>
            <person name="Gonzalez J."/>
            <person name="Henrissat B."/>
            <person name="Kuo A."/>
            <person name="Liang C."/>
            <person name="Lipzen A."/>
            <person name="Lutzoni F."/>
            <person name="Magnuson J."/>
            <person name="Mondo S."/>
            <person name="Nolan M."/>
            <person name="Ohm R."/>
            <person name="Pangilinan J."/>
            <person name="Park H.-J."/>
            <person name="Ramirez L."/>
            <person name="Alfaro M."/>
            <person name="Sun H."/>
            <person name="Tritt A."/>
            <person name="Yoshinaga Y."/>
            <person name="Zwiers L.-H."/>
            <person name="Turgeon B."/>
            <person name="Goodwin S."/>
            <person name="Spatafora J."/>
            <person name="Crous P."/>
            <person name="Grigoriev I."/>
        </authorList>
    </citation>
    <scope>NUCLEOTIDE SEQUENCE</scope>
    <source>
        <strain evidence="1">CBS 207.26</strain>
    </source>
</reference>
<dbReference type="EMBL" id="ML994626">
    <property type="protein sequence ID" value="KAF2187535.1"/>
    <property type="molecule type" value="Genomic_DNA"/>
</dbReference>
<evidence type="ECO:0000313" key="1">
    <source>
        <dbReference type="EMBL" id="KAF2187535.1"/>
    </source>
</evidence>
<sequence length="62" mass="7196">VDDKGQVVNGLMLLPVIYWDRLVDNAAEMRVGWSFIKDSRNKSAINIPKPKLWLSRRVTQEK</sequence>
<organism evidence="1 2">
    <name type="scientific">Zopfia rhizophila CBS 207.26</name>
    <dbReference type="NCBI Taxonomy" id="1314779"/>
    <lineage>
        <taxon>Eukaryota</taxon>
        <taxon>Fungi</taxon>
        <taxon>Dikarya</taxon>
        <taxon>Ascomycota</taxon>
        <taxon>Pezizomycotina</taxon>
        <taxon>Dothideomycetes</taxon>
        <taxon>Dothideomycetes incertae sedis</taxon>
        <taxon>Zopfiaceae</taxon>
        <taxon>Zopfia</taxon>
    </lineage>
</organism>
<dbReference type="OrthoDB" id="5425274at2759"/>
<protein>
    <submittedName>
        <fullName evidence="1">Uncharacterized protein</fullName>
    </submittedName>
</protein>
<keyword evidence="2" id="KW-1185">Reference proteome</keyword>
<name>A0A6A6E919_9PEZI</name>
<feature type="non-terminal residue" evidence="1">
    <location>
        <position position="1"/>
    </location>
</feature>